<evidence type="ECO:0000256" key="1">
    <source>
        <dbReference type="SAM" id="SignalP"/>
    </source>
</evidence>
<evidence type="ECO:0008006" key="4">
    <source>
        <dbReference type="Google" id="ProtNLM"/>
    </source>
</evidence>
<proteinExistence type="predicted"/>
<organism evidence="2 3">
    <name type="scientific">Dulcicalothrix desertica PCC 7102</name>
    <dbReference type="NCBI Taxonomy" id="232991"/>
    <lineage>
        <taxon>Bacteria</taxon>
        <taxon>Bacillati</taxon>
        <taxon>Cyanobacteriota</taxon>
        <taxon>Cyanophyceae</taxon>
        <taxon>Nostocales</taxon>
        <taxon>Calotrichaceae</taxon>
        <taxon>Dulcicalothrix</taxon>
    </lineage>
</organism>
<keyword evidence="1" id="KW-0732">Signal</keyword>
<feature type="signal peptide" evidence="1">
    <location>
        <begin position="1"/>
        <end position="26"/>
    </location>
</feature>
<dbReference type="EMBL" id="RSCL01000012">
    <property type="protein sequence ID" value="RUT04000.1"/>
    <property type="molecule type" value="Genomic_DNA"/>
</dbReference>
<reference evidence="2" key="1">
    <citation type="submission" date="2018-12" db="EMBL/GenBank/DDBJ databases">
        <authorList>
            <person name="Will S."/>
            <person name="Neumann-Schaal M."/>
            <person name="Henke P."/>
        </authorList>
    </citation>
    <scope>NUCLEOTIDE SEQUENCE</scope>
    <source>
        <strain evidence="2">PCC 7102</strain>
    </source>
</reference>
<dbReference type="OrthoDB" id="517856at2"/>
<keyword evidence="3" id="KW-1185">Reference proteome</keyword>
<name>A0A3S1AM21_9CYAN</name>
<dbReference type="Gene3D" id="1.25.40.10">
    <property type="entry name" value="Tetratricopeptide repeat domain"/>
    <property type="match status" value="2"/>
</dbReference>
<reference evidence="2" key="2">
    <citation type="journal article" date="2019" name="Genome Biol. Evol.">
        <title>Day and night: Metabolic profiles and evolutionary relationships of six axenic non-marine cyanobacteria.</title>
        <authorList>
            <person name="Will S.E."/>
            <person name="Henke P."/>
            <person name="Boedeker C."/>
            <person name="Huang S."/>
            <person name="Brinkmann H."/>
            <person name="Rohde M."/>
            <person name="Jarek M."/>
            <person name="Friedl T."/>
            <person name="Seufert S."/>
            <person name="Schumacher M."/>
            <person name="Overmann J."/>
            <person name="Neumann-Schaal M."/>
            <person name="Petersen J."/>
        </authorList>
    </citation>
    <scope>NUCLEOTIDE SEQUENCE [LARGE SCALE GENOMIC DNA]</scope>
    <source>
        <strain evidence="2">PCC 7102</strain>
    </source>
</reference>
<dbReference type="GO" id="GO:0006396">
    <property type="term" value="P:RNA processing"/>
    <property type="evidence" value="ECO:0007669"/>
    <property type="project" value="TreeGrafter"/>
</dbReference>
<dbReference type="AlphaFoldDB" id="A0A3S1AM21"/>
<dbReference type="InterPro" id="IPR051114">
    <property type="entry name" value="Mito_RNA_Proc_CCM1"/>
</dbReference>
<dbReference type="InterPro" id="IPR011990">
    <property type="entry name" value="TPR-like_helical_dom_sf"/>
</dbReference>
<dbReference type="Proteomes" id="UP000271624">
    <property type="component" value="Unassembled WGS sequence"/>
</dbReference>
<gene>
    <name evidence="2" type="ORF">DSM106972_049140</name>
</gene>
<comment type="caution">
    <text evidence="2">The sequence shown here is derived from an EMBL/GenBank/DDBJ whole genome shotgun (WGS) entry which is preliminary data.</text>
</comment>
<protein>
    <recommendedName>
        <fullName evidence="4">Tetratricopeptide repeat-like domain-containing protein</fullName>
    </recommendedName>
</protein>
<accession>A0A3S1AM21</accession>
<dbReference type="SUPFAM" id="SSF48452">
    <property type="entry name" value="TPR-like"/>
    <property type="match status" value="2"/>
</dbReference>
<dbReference type="GO" id="GO:0003729">
    <property type="term" value="F:mRNA binding"/>
    <property type="evidence" value="ECO:0007669"/>
    <property type="project" value="TreeGrafter"/>
</dbReference>
<sequence>MRSLFKVVLLLSLPYATFLPFPEAQAKVPSQTCVTLSDSDLGYVNWYPPNPLPVSVATDAVGRRLAKLEAIAASPSSLNLTIERELTQWLFEKPDLGGADIGSRARMHGLLKVLPNNQKPKLVAIFDQLALRIEKLPSPSLRAEMTGKLASYYQKLQGNERAAQFLNRAITKTLNSTDKQVRAVQLTKLLDAVVELKLSKAIAPQLPQIERALQSSTPSVSLARAFADNNQSQKALKLADRFAKATKAEKIVNSDLITLYLQLNKLELANQNLKRISPANDAAYGRLVAAYDRAKQTKLADKLFKDGFDSFFDTVKNDAFLDGYLKAGGNPDRLFTGVPVLQAVGVIDLRGDYSLRAAGEYRRLNQPQKAQRVIAEFVQLAAANNLVIDDILMAAITDGNQQEAKAAFQQLLEKGAFVKVEPPINFATQINALDQIAPFIKRASKNNERRIELLQSLALAYAKQQQANKAVSIAEQIPRRSPEYSTAIDTLAQVAAVFGKSGQKTEATTIFAKALSLSSNIKELDTRAMAYTAIARAYTDAGDTSAAETTRQAAVKLALSLPNDPNLSVNANYMLSLISQQFLNANQVEAAWKMLQEIPKDAYKNTNTSNLISTALALGNLSIAQQAVDLEYTDGRLSLFPEEAFKLASSYIGRNRQKEAIKLLDQAADVMNKQLKPEPSYLISIVRLYAQAGRIDAARQMLSKLPSSYTGLRQELQQYIDCHQKA</sequence>
<dbReference type="GO" id="GO:0007005">
    <property type="term" value="P:mitochondrion organization"/>
    <property type="evidence" value="ECO:0007669"/>
    <property type="project" value="TreeGrafter"/>
</dbReference>
<dbReference type="RefSeq" id="WP_127083255.1">
    <property type="nucleotide sequence ID" value="NZ_RSCL01000012.1"/>
</dbReference>
<evidence type="ECO:0000313" key="2">
    <source>
        <dbReference type="EMBL" id="RUT04000.1"/>
    </source>
</evidence>
<dbReference type="PANTHER" id="PTHR47934">
    <property type="entry name" value="PENTATRICOPEPTIDE REPEAT-CONTAINING PROTEIN PET309, MITOCHONDRIAL"/>
    <property type="match status" value="1"/>
</dbReference>
<evidence type="ECO:0000313" key="3">
    <source>
        <dbReference type="Proteomes" id="UP000271624"/>
    </source>
</evidence>
<feature type="chain" id="PRO_5030082906" description="Tetratricopeptide repeat-like domain-containing protein" evidence="1">
    <location>
        <begin position="27"/>
        <end position="726"/>
    </location>
</feature>
<dbReference type="PANTHER" id="PTHR47934:SF6">
    <property type="entry name" value="MITOCHONDRIAL GROUP I INTRON SPLICING FACTOR CCM1-RELATED"/>
    <property type="match status" value="1"/>
</dbReference>